<dbReference type="InterPro" id="IPR013766">
    <property type="entry name" value="Thioredoxin_domain"/>
</dbReference>
<gene>
    <name evidence="3" type="ORF">K1X11_020555</name>
</gene>
<keyword evidence="1" id="KW-0732">Signal</keyword>
<dbReference type="RefSeq" id="WP_221029376.1">
    <property type="nucleotide sequence ID" value="NZ_CP139781.1"/>
</dbReference>
<feature type="chain" id="PRO_5045112742" evidence="1">
    <location>
        <begin position="27"/>
        <end position="217"/>
    </location>
</feature>
<evidence type="ECO:0000313" key="4">
    <source>
        <dbReference type="Proteomes" id="UP000738431"/>
    </source>
</evidence>
<reference evidence="3 4" key="2">
    <citation type="submission" date="2023-12" db="EMBL/GenBank/DDBJ databases">
        <title>Description of an unclassified Opitutus bacterium of Verrucomicrobiota.</title>
        <authorList>
            <person name="Zhang D.-F."/>
        </authorList>
    </citation>
    <scope>NUCLEOTIDE SEQUENCE [LARGE SCALE GENOMIC DNA]</scope>
    <source>
        <strain evidence="3 4">WL0086</strain>
    </source>
</reference>
<dbReference type="Proteomes" id="UP000738431">
    <property type="component" value="Chromosome"/>
</dbReference>
<organism evidence="3 4">
    <name type="scientific">Actomonas aquatica</name>
    <dbReference type="NCBI Taxonomy" id="2866162"/>
    <lineage>
        <taxon>Bacteria</taxon>
        <taxon>Pseudomonadati</taxon>
        <taxon>Verrucomicrobiota</taxon>
        <taxon>Opitutia</taxon>
        <taxon>Opitutales</taxon>
        <taxon>Opitutaceae</taxon>
        <taxon>Actomonas</taxon>
    </lineage>
</organism>
<dbReference type="EMBL" id="CP139781">
    <property type="protein sequence ID" value="WRQ87211.1"/>
    <property type="molecule type" value="Genomic_DNA"/>
</dbReference>
<evidence type="ECO:0000256" key="1">
    <source>
        <dbReference type="SAM" id="SignalP"/>
    </source>
</evidence>
<dbReference type="SUPFAM" id="SSF52833">
    <property type="entry name" value="Thioredoxin-like"/>
    <property type="match status" value="1"/>
</dbReference>
<name>A0ABZ1C6X9_9BACT</name>
<dbReference type="Gene3D" id="3.40.30.10">
    <property type="entry name" value="Glutaredoxin"/>
    <property type="match status" value="1"/>
</dbReference>
<protein>
    <submittedName>
        <fullName evidence="3">Peroxiredoxin-like family protein</fullName>
    </submittedName>
</protein>
<evidence type="ECO:0000313" key="3">
    <source>
        <dbReference type="EMBL" id="WRQ87211.1"/>
    </source>
</evidence>
<dbReference type="PROSITE" id="PS51352">
    <property type="entry name" value="THIOREDOXIN_2"/>
    <property type="match status" value="1"/>
</dbReference>
<evidence type="ECO:0000259" key="2">
    <source>
        <dbReference type="PROSITE" id="PS51352"/>
    </source>
</evidence>
<sequence length="217" mass="22817">MPALSGMRLLFAAALSSLVLSTSGLAALPLGPEAAKPIGVGEPVPSAALQQPDGASVDLRELALAQPSILITYRGGWCPYCNTHLGELATIEPQLTALGFRVIAFSPEQPATLAAALAEHPAENGRLTLSDRAGHASRALGLAYQMKPATHSRYLEHGLDLAPIADQPGEHWLPVPAAYVVNAEGVITFAFTHTDIRQRVNLDDLLAAARKAAPQLQ</sequence>
<proteinExistence type="predicted"/>
<dbReference type="InterPro" id="IPR000866">
    <property type="entry name" value="AhpC/TSA"/>
</dbReference>
<feature type="signal peptide" evidence="1">
    <location>
        <begin position="1"/>
        <end position="26"/>
    </location>
</feature>
<feature type="domain" description="Thioredoxin" evidence="2">
    <location>
        <begin position="38"/>
        <end position="214"/>
    </location>
</feature>
<reference evidence="3 4" key="1">
    <citation type="submission" date="2021-08" db="EMBL/GenBank/DDBJ databases">
        <authorList>
            <person name="Zhang D."/>
            <person name="Zhang A."/>
            <person name="Wang L."/>
        </authorList>
    </citation>
    <scope>NUCLEOTIDE SEQUENCE [LARGE SCALE GENOMIC DNA]</scope>
    <source>
        <strain evidence="3 4">WL0086</strain>
    </source>
</reference>
<accession>A0ABZ1C6X9</accession>
<dbReference type="Pfam" id="PF00578">
    <property type="entry name" value="AhpC-TSA"/>
    <property type="match status" value="1"/>
</dbReference>
<keyword evidence="4" id="KW-1185">Reference proteome</keyword>
<dbReference type="InterPro" id="IPR036249">
    <property type="entry name" value="Thioredoxin-like_sf"/>
</dbReference>
<dbReference type="CDD" id="cd02970">
    <property type="entry name" value="PRX_like2"/>
    <property type="match status" value="1"/>
</dbReference>